<dbReference type="RefSeq" id="WP_006573231.1">
    <property type="nucleotide sequence ID" value="NZ_AAXG02000017.1"/>
</dbReference>
<evidence type="ECO:0008006" key="3">
    <source>
        <dbReference type="Google" id="ProtNLM"/>
    </source>
</evidence>
<reference evidence="1 2" key="2">
    <citation type="submission" date="2007-06" db="EMBL/GenBank/DDBJ databases">
        <title>Draft genome sequence of Pseudoflavonifractor capillosus ATCC 29799.</title>
        <authorList>
            <person name="Sudarsanam P."/>
            <person name="Ley R."/>
            <person name="Guruge J."/>
            <person name="Turnbaugh P.J."/>
            <person name="Mahowald M."/>
            <person name="Liep D."/>
            <person name="Gordon J."/>
        </authorList>
    </citation>
    <scope>NUCLEOTIDE SEQUENCE [LARGE SCALE GENOMIC DNA]</scope>
    <source>
        <strain evidence="1 2">ATCC 29799</strain>
    </source>
</reference>
<evidence type="ECO:0000313" key="2">
    <source>
        <dbReference type="Proteomes" id="UP000003639"/>
    </source>
</evidence>
<dbReference type="eggNOG" id="ENOG5032YB5">
    <property type="taxonomic scope" value="Bacteria"/>
</dbReference>
<dbReference type="AlphaFoldDB" id="A6NWV7"/>
<sequence length="284" mass="32978">MAYLKYIEKEMICRLFGISGGFVFKYWSDKGLYNKNNTKDLILEACGINIYEDPAYRNLSQEKCIRKIWDEGSPQMIAKLLEALSEYFCFAMGTDWWGDDDQHDYNQVQEIIKRLEELPSVELPTKQTPQSLSVILEDIENNFRGQKPELVIDRLHTFTCEYLRKLCVTHEIQTEDTKGNELPLHSLAGMLAKWYAENGYCDTEFTETACKCSISLFEKYNHVRNDHSAAHPNQLLSKAEAEYVVRIVADTLTFFDKLEQNHNHDTISWDGGMLFLNPDDELPF</sequence>
<gene>
    <name evidence="1" type="ORF">BACCAP_02702</name>
</gene>
<dbReference type="Proteomes" id="UP000003639">
    <property type="component" value="Unassembled WGS sequence"/>
</dbReference>
<proteinExistence type="predicted"/>
<name>A6NWV7_9FIRM</name>
<evidence type="ECO:0000313" key="1">
    <source>
        <dbReference type="EMBL" id="EDM99449.1"/>
    </source>
</evidence>
<comment type="caution">
    <text evidence="1">The sequence shown here is derived from an EMBL/GenBank/DDBJ whole genome shotgun (WGS) entry which is preliminary data.</text>
</comment>
<reference evidence="1 2" key="1">
    <citation type="submission" date="2007-04" db="EMBL/GenBank/DDBJ databases">
        <authorList>
            <person name="Fulton L."/>
            <person name="Clifton S."/>
            <person name="Fulton B."/>
            <person name="Xu J."/>
            <person name="Minx P."/>
            <person name="Pepin K.H."/>
            <person name="Johnson M."/>
            <person name="Thiruvilangam P."/>
            <person name="Bhonagiri V."/>
            <person name="Nash W.E."/>
            <person name="Mardis E.R."/>
            <person name="Wilson R.K."/>
        </authorList>
    </citation>
    <scope>NUCLEOTIDE SEQUENCE [LARGE SCALE GENOMIC DNA]</scope>
    <source>
        <strain evidence="1 2">ATCC 29799</strain>
    </source>
</reference>
<keyword evidence="2" id="KW-1185">Reference proteome</keyword>
<dbReference type="STRING" id="411467.BACCAP_02702"/>
<dbReference type="EMBL" id="AAXG02000017">
    <property type="protein sequence ID" value="EDM99449.1"/>
    <property type="molecule type" value="Genomic_DNA"/>
</dbReference>
<organism evidence="1 2">
    <name type="scientific">Pseudoflavonifractor capillosus ATCC 29799</name>
    <dbReference type="NCBI Taxonomy" id="411467"/>
    <lineage>
        <taxon>Bacteria</taxon>
        <taxon>Bacillati</taxon>
        <taxon>Bacillota</taxon>
        <taxon>Clostridia</taxon>
        <taxon>Eubacteriales</taxon>
        <taxon>Oscillospiraceae</taxon>
        <taxon>Pseudoflavonifractor</taxon>
    </lineage>
</organism>
<dbReference type="OrthoDB" id="1551470at2"/>
<protein>
    <recommendedName>
        <fullName evidence="3">Abortive infection protein-like C-terminal domain-containing protein</fullName>
    </recommendedName>
</protein>
<accession>A6NWV7</accession>